<dbReference type="PANTHER" id="PTHR11142">
    <property type="entry name" value="PSEUDOURIDYLATE SYNTHASE"/>
    <property type="match status" value="1"/>
</dbReference>
<dbReference type="EC" id="5.4.99.12" evidence="4"/>
<dbReference type="RefSeq" id="WP_344171020.1">
    <property type="nucleotide sequence ID" value="NZ_BAAARY010000005.1"/>
</dbReference>
<dbReference type="NCBIfam" id="TIGR00071">
    <property type="entry name" value="hisT_truA"/>
    <property type="match status" value="1"/>
</dbReference>
<evidence type="ECO:0000256" key="1">
    <source>
        <dbReference type="ARBA" id="ARBA00009375"/>
    </source>
</evidence>
<feature type="domain" description="Pseudouridine synthase I TruA alpha/beta" evidence="6">
    <location>
        <begin position="4"/>
        <end position="100"/>
    </location>
</feature>
<evidence type="ECO:0000313" key="7">
    <source>
        <dbReference type="EMBL" id="GAA2519994.1"/>
    </source>
</evidence>
<dbReference type="PIRSF" id="PIRSF001430">
    <property type="entry name" value="tRNA_psdUrid_synth"/>
    <property type="match status" value="1"/>
</dbReference>
<evidence type="ECO:0000313" key="8">
    <source>
        <dbReference type="Proteomes" id="UP001499978"/>
    </source>
</evidence>
<feature type="binding site" evidence="4">
    <location>
        <position position="107"/>
    </location>
    <ligand>
        <name>substrate</name>
    </ligand>
</feature>
<evidence type="ECO:0000259" key="6">
    <source>
        <dbReference type="Pfam" id="PF01416"/>
    </source>
</evidence>
<feature type="active site" description="Nucleophile" evidence="4">
    <location>
        <position position="49"/>
    </location>
</feature>
<comment type="caution">
    <text evidence="4">Lacks conserved residue(s) required for the propagation of feature annotation.</text>
</comment>
<dbReference type="Proteomes" id="UP001499978">
    <property type="component" value="Unassembled WGS sequence"/>
</dbReference>
<dbReference type="EMBL" id="BAAARY010000005">
    <property type="protein sequence ID" value="GAA2519994.1"/>
    <property type="molecule type" value="Genomic_DNA"/>
</dbReference>
<dbReference type="HAMAP" id="MF_00171">
    <property type="entry name" value="TruA"/>
    <property type="match status" value="1"/>
</dbReference>
<comment type="function">
    <text evidence="4">Formation of pseudouridine at positions 38, 39 and 40 in the anticodon stem and loop of transfer RNAs.</text>
</comment>
<dbReference type="PANTHER" id="PTHR11142:SF0">
    <property type="entry name" value="TRNA PSEUDOURIDINE SYNTHASE-LIKE 1"/>
    <property type="match status" value="1"/>
</dbReference>
<dbReference type="InterPro" id="IPR001406">
    <property type="entry name" value="PsdUridine_synth_TruA"/>
</dbReference>
<keyword evidence="2 4" id="KW-0819">tRNA processing</keyword>
<organism evidence="7 8">
    <name type="scientific">Pilimelia columellifera subsp. columellifera</name>
    <dbReference type="NCBI Taxonomy" id="706583"/>
    <lineage>
        <taxon>Bacteria</taxon>
        <taxon>Bacillati</taxon>
        <taxon>Actinomycetota</taxon>
        <taxon>Actinomycetes</taxon>
        <taxon>Micromonosporales</taxon>
        <taxon>Micromonosporaceae</taxon>
        <taxon>Pilimelia</taxon>
    </lineage>
</organism>
<protein>
    <recommendedName>
        <fullName evidence="4">tRNA pseudouridine synthase A</fullName>
        <ecNumber evidence="4">5.4.99.12</ecNumber>
    </recommendedName>
    <alternativeName>
        <fullName evidence="4">tRNA pseudouridine(38-40) synthase</fullName>
    </alternativeName>
    <alternativeName>
        <fullName evidence="4">tRNA pseudouridylate synthase I</fullName>
    </alternativeName>
    <alternativeName>
        <fullName evidence="4">tRNA-uridine isomerase I</fullName>
    </alternativeName>
</protein>
<sequence length="268" mass="29265">MDVAYDGADFSGWAVQPDRRTVAGVLGDALRTLYGVDLEPGLTVAGRTDAGVHATGQVCHLDLPHSELPDRMSRRLNGVLPGDLRVTAVSAAPADFDARFAATFRRYEYRVTDAPFGAMPLRRRDTLAWPRPLELDRLNAGAALLVGEHDYAAFCRHKENATTIREITRLDWRRDSDGILVATVQADAFCQAMVRSLVGAMLFAGDGRRDPRWVGELLSMRSRSSEVTVAPAHGLALVAVGYPDPADFAGQATKTRRLRVLSPTEPQL</sequence>
<comment type="catalytic activity">
    <reaction evidence="4 5">
        <text>uridine(38/39/40) in tRNA = pseudouridine(38/39/40) in tRNA</text>
        <dbReference type="Rhea" id="RHEA:22376"/>
        <dbReference type="Rhea" id="RHEA-COMP:10085"/>
        <dbReference type="Rhea" id="RHEA-COMP:10087"/>
        <dbReference type="ChEBI" id="CHEBI:65314"/>
        <dbReference type="ChEBI" id="CHEBI:65315"/>
        <dbReference type="EC" id="5.4.99.12"/>
    </reaction>
</comment>
<comment type="similarity">
    <text evidence="1 4 5">Belongs to the tRNA pseudouridine synthase TruA family.</text>
</comment>
<feature type="domain" description="Pseudouridine synthase I TruA alpha/beta" evidence="6">
    <location>
        <begin position="142"/>
        <end position="243"/>
    </location>
</feature>
<evidence type="ECO:0000256" key="3">
    <source>
        <dbReference type="ARBA" id="ARBA00023235"/>
    </source>
</evidence>
<dbReference type="Pfam" id="PF01416">
    <property type="entry name" value="PseudoU_synth_1"/>
    <property type="match status" value="2"/>
</dbReference>
<dbReference type="InterPro" id="IPR020094">
    <property type="entry name" value="TruA/RsuA/RluB/E/F_N"/>
</dbReference>
<keyword evidence="3 4" id="KW-0413">Isomerase</keyword>
<dbReference type="InterPro" id="IPR020097">
    <property type="entry name" value="PsdUridine_synth_TruA_a/b_dom"/>
</dbReference>
<dbReference type="CDD" id="cd02570">
    <property type="entry name" value="PseudoU_synth_EcTruA"/>
    <property type="match status" value="1"/>
</dbReference>
<dbReference type="Gene3D" id="3.30.70.580">
    <property type="entry name" value="Pseudouridine synthase I, catalytic domain, N-terminal subdomain"/>
    <property type="match status" value="1"/>
</dbReference>
<dbReference type="SUPFAM" id="SSF55120">
    <property type="entry name" value="Pseudouridine synthase"/>
    <property type="match status" value="1"/>
</dbReference>
<reference evidence="7 8" key="1">
    <citation type="journal article" date="2019" name="Int. J. Syst. Evol. Microbiol.">
        <title>The Global Catalogue of Microorganisms (GCM) 10K type strain sequencing project: providing services to taxonomists for standard genome sequencing and annotation.</title>
        <authorList>
            <consortium name="The Broad Institute Genomics Platform"/>
            <consortium name="The Broad Institute Genome Sequencing Center for Infectious Disease"/>
            <person name="Wu L."/>
            <person name="Ma J."/>
        </authorList>
    </citation>
    <scope>NUCLEOTIDE SEQUENCE [LARGE SCALE GENOMIC DNA]</scope>
    <source>
        <strain evidence="7 8">JCM 3367</strain>
    </source>
</reference>
<evidence type="ECO:0000256" key="4">
    <source>
        <dbReference type="HAMAP-Rule" id="MF_00171"/>
    </source>
</evidence>
<proteinExistence type="inferred from homology"/>
<comment type="caution">
    <text evidence="7">The sequence shown here is derived from an EMBL/GenBank/DDBJ whole genome shotgun (WGS) entry which is preliminary data.</text>
</comment>
<dbReference type="InterPro" id="IPR020095">
    <property type="entry name" value="PsdUridine_synth_TruA_C"/>
</dbReference>
<dbReference type="InterPro" id="IPR020103">
    <property type="entry name" value="PsdUridine_synth_cat_dom_sf"/>
</dbReference>
<keyword evidence="8" id="KW-1185">Reference proteome</keyword>
<comment type="subunit">
    <text evidence="4">Homodimer.</text>
</comment>
<dbReference type="Gene3D" id="3.30.70.660">
    <property type="entry name" value="Pseudouridine synthase I, catalytic domain, C-terminal subdomain"/>
    <property type="match status" value="1"/>
</dbReference>
<gene>
    <name evidence="4 7" type="primary">truA</name>
    <name evidence="7" type="ORF">GCM10010201_16720</name>
</gene>
<evidence type="ECO:0000256" key="5">
    <source>
        <dbReference type="RuleBase" id="RU003792"/>
    </source>
</evidence>
<evidence type="ECO:0000256" key="2">
    <source>
        <dbReference type="ARBA" id="ARBA00022694"/>
    </source>
</evidence>
<accession>A0ABN3NFE6</accession>
<name>A0ABN3NFE6_9ACTN</name>